<reference evidence="4 5" key="1">
    <citation type="submission" date="2010-12" db="EMBL/GenBank/DDBJ databases">
        <authorList>
            <person name="Muzny D."/>
            <person name="Qin X."/>
            <person name="Deng J."/>
            <person name="Jiang H."/>
            <person name="Liu Y."/>
            <person name="Qu J."/>
            <person name="Song X.-Z."/>
            <person name="Zhang L."/>
            <person name="Thornton R."/>
            <person name="Coyle M."/>
            <person name="Francisco L."/>
            <person name="Jackson L."/>
            <person name="Javaid M."/>
            <person name="Korchina V."/>
            <person name="Kovar C."/>
            <person name="Mata R."/>
            <person name="Mathew T."/>
            <person name="Ngo R."/>
            <person name="Nguyen L."/>
            <person name="Nguyen N."/>
            <person name="Okwuonu G."/>
            <person name="Ongeri F."/>
            <person name="Pham C."/>
            <person name="Simmons D."/>
            <person name="Wilczek-Boney K."/>
            <person name="Hale W."/>
            <person name="Jakkamsetti A."/>
            <person name="Pham P."/>
            <person name="Ruth R."/>
            <person name="San Lucas F."/>
            <person name="Warren J."/>
            <person name="Zhang J."/>
            <person name="Zhao Z."/>
            <person name="Zhou C."/>
            <person name="Zhu D."/>
            <person name="Lee S."/>
            <person name="Bess C."/>
            <person name="Blankenburg K."/>
            <person name="Forbes L."/>
            <person name="Fu Q."/>
            <person name="Gubbala S."/>
            <person name="Hirani K."/>
            <person name="Jayaseelan J.C."/>
            <person name="Lara F."/>
            <person name="Munidasa M."/>
            <person name="Palculict T."/>
            <person name="Patil S."/>
            <person name="Pu L.-L."/>
            <person name="Saada N."/>
            <person name="Tang L."/>
            <person name="Weissenberger G."/>
            <person name="Zhu Y."/>
            <person name="Hemphill L."/>
            <person name="Shang Y."/>
            <person name="Youmans B."/>
            <person name="Ayvaz T."/>
            <person name="Ross M."/>
            <person name="Santibanez J."/>
            <person name="Aqrawi P."/>
            <person name="Gross S."/>
            <person name="Joshi V."/>
            <person name="Fowler G."/>
            <person name="Nazareth L."/>
            <person name="Reid J."/>
            <person name="Worley K."/>
            <person name="Petrosino J."/>
            <person name="Highlander S."/>
            <person name="Gibbs R."/>
        </authorList>
    </citation>
    <scope>NUCLEOTIDE SEQUENCE [LARGE SCALE GENOMIC DNA]</scope>
    <source>
        <strain evidence="4 5">ATCC 51599</strain>
    </source>
</reference>
<keyword evidence="1" id="KW-0175">Coiled coil</keyword>
<feature type="transmembrane region" description="Helical" evidence="3">
    <location>
        <begin position="6"/>
        <end position="26"/>
    </location>
</feature>
<organism evidence="4 5">
    <name type="scientific">Lautropia mirabilis ATCC 51599</name>
    <dbReference type="NCBI Taxonomy" id="887898"/>
    <lineage>
        <taxon>Bacteria</taxon>
        <taxon>Pseudomonadati</taxon>
        <taxon>Pseudomonadota</taxon>
        <taxon>Betaproteobacteria</taxon>
        <taxon>Burkholderiales</taxon>
        <taxon>Burkholderiaceae</taxon>
        <taxon>Lautropia</taxon>
    </lineage>
</organism>
<evidence type="ECO:0000313" key="4">
    <source>
        <dbReference type="EMBL" id="EFV95523.1"/>
    </source>
</evidence>
<dbReference type="PANTHER" id="PTHR38043">
    <property type="entry name" value="PROTEIN HEMX"/>
    <property type="match status" value="1"/>
</dbReference>
<dbReference type="AlphaFoldDB" id="E7RW40"/>
<dbReference type="PANTHER" id="PTHR38043:SF1">
    <property type="entry name" value="PROTEIN HEMX"/>
    <property type="match status" value="1"/>
</dbReference>
<proteinExistence type="predicted"/>
<evidence type="ECO:0000256" key="2">
    <source>
        <dbReference type="SAM" id="MobiDB-lite"/>
    </source>
</evidence>
<dbReference type="EMBL" id="AEQP01000003">
    <property type="protein sequence ID" value="EFV95523.1"/>
    <property type="molecule type" value="Genomic_DNA"/>
</dbReference>
<feature type="region of interest" description="Disordered" evidence="2">
    <location>
        <begin position="203"/>
        <end position="228"/>
    </location>
</feature>
<comment type="caution">
    <text evidence="4">The sequence shown here is derived from an EMBL/GenBank/DDBJ whole genome shotgun (WGS) entry which is preliminary data.</text>
</comment>
<dbReference type="Proteomes" id="UP000011021">
    <property type="component" value="Unassembled WGS sequence"/>
</dbReference>
<dbReference type="eggNOG" id="COG2959">
    <property type="taxonomic scope" value="Bacteria"/>
</dbReference>
<evidence type="ECO:0000256" key="1">
    <source>
        <dbReference type="SAM" id="Coils"/>
    </source>
</evidence>
<keyword evidence="3" id="KW-0472">Membrane</keyword>
<gene>
    <name evidence="4" type="ORF">HMPREF0551_1011</name>
</gene>
<accession>E7RW40</accession>
<name>E7RW40_9BURK</name>
<keyword evidence="3" id="KW-0812">Transmembrane</keyword>
<protein>
    <submittedName>
        <fullName evidence="4">HemX</fullName>
    </submittedName>
</protein>
<dbReference type="HOGENOM" id="CLU_036381_0_0_4"/>
<feature type="coiled-coil region" evidence="1">
    <location>
        <begin position="41"/>
        <end position="68"/>
    </location>
</feature>
<dbReference type="Pfam" id="PF04375">
    <property type="entry name" value="HemX"/>
    <property type="match status" value="1"/>
</dbReference>
<keyword evidence="5" id="KW-1185">Reference proteome</keyword>
<dbReference type="STRING" id="887898.HMPREF0551_1011"/>
<sequence length="366" mass="40627">MQRRGWGWLAVSVLVVIVAAAGWWYMQQRFLAQERQNALRLQESESRAASLEEQVRQLRDLQQQLQTRGNALETRVAESSAQQEQLQALYDDVARVRGDARLAEVERAITLANQHLAVSGNVKGALLALEGAEKQLADSEQSQAIGLRRVILQDIEKLKSLPEVDLVRSVARMDEVLSRVETLPFLGDPDAPAADAPGGLAMAPAATEEAAPEEEPAEAPVADEPTDDSLSGKFKRWYHDLLGAGSRAATAAHEEFTSLVKIRRIDEPDRYLLGPDQKRSIRQGLRLQLLSARINLLNRNEALFRQDLAKSVETIQRFFDVEKPEVKSSINLLTELQSEPLQLKLPTLSDSMAALAAARAESEKRF</sequence>
<dbReference type="InterPro" id="IPR007470">
    <property type="entry name" value="HemX"/>
</dbReference>
<keyword evidence="3" id="KW-1133">Transmembrane helix</keyword>
<evidence type="ECO:0000256" key="3">
    <source>
        <dbReference type="SAM" id="Phobius"/>
    </source>
</evidence>
<evidence type="ECO:0000313" key="5">
    <source>
        <dbReference type="Proteomes" id="UP000011021"/>
    </source>
</evidence>